<dbReference type="Pfam" id="PF12937">
    <property type="entry name" value="F-box-like"/>
    <property type="match status" value="1"/>
</dbReference>
<evidence type="ECO:0000259" key="1">
    <source>
        <dbReference type="Pfam" id="PF03478"/>
    </source>
</evidence>
<evidence type="ECO:0000259" key="2">
    <source>
        <dbReference type="Pfam" id="PF12937"/>
    </source>
</evidence>
<dbReference type="InterPro" id="IPR005174">
    <property type="entry name" value="KIB1-4_b-propeller"/>
</dbReference>
<keyword evidence="4" id="KW-1185">Reference proteome</keyword>
<evidence type="ECO:0000313" key="4">
    <source>
        <dbReference type="Proteomes" id="UP000823388"/>
    </source>
</evidence>
<feature type="domain" description="F-box" evidence="2">
    <location>
        <begin position="7"/>
        <end position="42"/>
    </location>
</feature>
<gene>
    <name evidence="3" type="ORF">PVAP13_3NG179670</name>
</gene>
<comment type="caution">
    <text evidence="3">The sequence shown here is derived from an EMBL/GenBank/DDBJ whole genome shotgun (WGS) entry which is preliminary data.</text>
</comment>
<evidence type="ECO:0000313" key="3">
    <source>
        <dbReference type="EMBL" id="KAG2617283.1"/>
    </source>
</evidence>
<dbReference type="InterPro" id="IPR036047">
    <property type="entry name" value="F-box-like_dom_sf"/>
</dbReference>
<protein>
    <recommendedName>
        <fullName evidence="5">DUF295 domain-containing protein</fullName>
    </recommendedName>
</protein>
<dbReference type="PANTHER" id="PTHR33110:SF110">
    <property type="entry name" value="OS11G0624400 PROTEIN"/>
    <property type="match status" value="1"/>
</dbReference>
<dbReference type="AlphaFoldDB" id="A0A8T0U8D9"/>
<feature type="domain" description="KIB1-4 beta-propeller" evidence="1">
    <location>
        <begin position="59"/>
        <end position="308"/>
    </location>
</feature>
<accession>A0A8T0U8D9</accession>
<organism evidence="3 4">
    <name type="scientific">Panicum virgatum</name>
    <name type="common">Blackwell switchgrass</name>
    <dbReference type="NCBI Taxonomy" id="38727"/>
    <lineage>
        <taxon>Eukaryota</taxon>
        <taxon>Viridiplantae</taxon>
        <taxon>Streptophyta</taxon>
        <taxon>Embryophyta</taxon>
        <taxon>Tracheophyta</taxon>
        <taxon>Spermatophyta</taxon>
        <taxon>Magnoliopsida</taxon>
        <taxon>Liliopsida</taxon>
        <taxon>Poales</taxon>
        <taxon>Poaceae</taxon>
        <taxon>PACMAD clade</taxon>
        <taxon>Panicoideae</taxon>
        <taxon>Panicodae</taxon>
        <taxon>Paniceae</taxon>
        <taxon>Panicinae</taxon>
        <taxon>Panicum</taxon>
        <taxon>Panicum sect. Hiantes</taxon>
    </lineage>
</organism>
<sequence>MAPWSSGLPAGITAAVLGCLPSHADRVRFAAVCRRWRAATRHQQSPPQLPWLALPDGTFFSFPGSSAFRLPVAARYHGSCDDWLVFERGDDEEDGGGYLLLNPFSGDSMRLPSLSCVHHVGARGPYGRITLAITDDERAPSETTLRKMVMCPRRVVVAIVGDQRRGKIAVYRPGADCWLIGAQDPWKGFRDIAFYDGKVAVGEYTSCTVEPMVAVTGEARGCYMPSTRYLVVSGGRVLRSDATSEFTVSKADLTSSRWVDVPSVGGDTALFVGRWSSVALRVPRYAMPGNRIHFLDDDAFSRHYFGGYPFSGDHFGAYDTTDGKIYPLLPPRELHNDSDTPATWLFPR</sequence>
<dbReference type="PANTHER" id="PTHR33110">
    <property type="entry name" value="F-BOX/KELCH-REPEAT PROTEIN-RELATED"/>
    <property type="match status" value="1"/>
</dbReference>
<dbReference type="EMBL" id="CM029042">
    <property type="protein sequence ID" value="KAG2617283.1"/>
    <property type="molecule type" value="Genomic_DNA"/>
</dbReference>
<evidence type="ECO:0008006" key="5">
    <source>
        <dbReference type="Google" id="ProtNLM"/>
    </source>
</evidence>
<reference evidence="3" key="1">
    <citation type="submission" date="2020-05" db="EMBL/GenBank/DDBJ databases">
        <title>WGS assembly of Panicum virgatum.</title>
        <authorList>
            <person name="Lovell J.T."/>
            <person name="Jenkins J."/>
            <person name="Shu S."/>
            <person name="Juenger T.E."/>
            <person name="Schmutz J."/>
        </authorList>
    </citation>
    <scope>NUCLEOTIDE SEQUENCE</scope>
    <source>
        <strain evidence="3">AP13</strain>
    </source>
</reference>
<dbReference type="Proteomes" id="UP000823388">
    <property type="component" value="Chromosome 3N"/>
</dbReference>
<name>A0A8T0U8D9_PANVG</name>
<dbReference type="Gene3D" id="1.20.1280.50">
    <property type="match status" value="1"/>
</dbReference>
<dbReference type="InterPro" id="IPR001810">
    <property type="entry name" value="F-box_dom"/>
</dbReference>
<dbReference type="Pfam" id="PF03478">
    <property type="entry name" value="Beta-prop_KIB1-4"/>
    <property type="match status" value="1"/>
</dbReference>
<proteinExistence type="predicted"/>
<dbReference type="SUPFAM" id="SSF81383">
    <property type="entry name" value="F-box domain"/>
    <property type="match status" value="1"/>
</dbReference>